<dbReference type="Proteomes" id="UP000024376">
    <property type="component" value="Unassembled WGS sequence"/>
</dbReference>
<evidence type="ECO:0000313" key="8">
    <source>
        <dbReference type="EMBL" id="ETR97143.1"/>
    </source>
</evidence>
<dbReference type="KEGG" id="trr:M419DRAFT_92341"/>
<evidence type="ECO:0000256" key="3">
    <source>
        <dbReference type="ARBA" id="ARBA00022630"/>
    </source>
</evidence>
<dbReference type="HOGENOM" id="CLU_2549145_0_0_1"/>
<dbReference type="GO" id="GO:0016491">
    <property type="term" value="F:oxidoreductase activity"/>
    <property type="evidence" value="ECO:0007669"/>
    <property type="project" value="UniProtKB-KW"/>
</dbReference>
<dbReference type="EMBL" id="KI911176">
    <property type="protein sequence ID" value="ETR97143.1"/>
    <property type="molecule type" value="Genomic_DNA"/>
</dbReference>
<feature type="non-terminal residue" evidence="8">
    <location>
        <position position="1"/>
    </location>
</feature>
<dbReference type="AlphaFoldDB" id="A0A024RVN2"/>
<comment type="cofactor">
    <cofactor evidence="1 6">
        <name>FAD</name>
        <dbReference type="ChEBI" id="CHEBI:57692"/>
    </cofactor>
</comment>
<dbReference type="PANTHER" id="PTHR19370:SF178">
    <property type="entry name" value="CYTOCHROME-B5 REDUCTASE"/>
    <property type="match status" value="1"/>
</dbReference>
<sequence length="97" mass="10957">FRGPKGALRHSRHLCRKMGIVAGGTGVTPTFQIIRTICERGRGTAQLGLIYANRTEEDALLRQEPDRFVKPYQGIFKDYYCLEVLVFGRVETLSQAL</sequence>
<gene>
    <name evidence="8" type="ORF">M419DRAFT_92341</name>
</gene>
<evidence type="ECO:0000313" key="9">
    <source>
        <dbReference type="Proteomes" id="UP000024376"/>
    </source>
</evidence>
<dbReference type="InterPro" id="IPR001433">
    <property type="entry name" value="OxRdtase_FAD/NAD-bd"/>
</dbReference>
<protein>
    <submittedName>
        <fullName evidence="8">Ferredoxin reductase-like protein</fullName>
    </submittedName>
</protein>
<dbReference type="InterPro" id="IPR039261">
    <property type="entry name" value="FNR_nucleotide-bd"/>
</dbReference>
<proteinExistence type="inferred from homology"/>
<evidence type="ECO:0000256" key="1">
    <source>
        <dbReference type="ARBA" id="ARBA00001974"/>
    </source>
</evidence>
<dbReference type="InterPro" id="IPR001834">
    <property type="entry name" value="CBR-like"/>
</dbReference>
<name>A0A024RVN2_HYPJR</name>
<evidence type="ECO:0000259" key="7">
    <source>
        <dbReference type="Pfam" id="PF00175"/>
    </source>
</evidence>
<dbReference type="SUPFAM" id="SSF52343">
    <property type="entry name" value="Ferredoxin reductase-like, C-terminal NADP-linked domain"/>
    <property type="match status" value="1"/>
</dbReference>
<dbReference type="PANTHER" id="PTHR19370">
    <property type="entry name" value="NADH-CYTOCHROME B5 REDUCTASE"/>
    <property type="match status" value="1"/>
</dbReference>
<feature type="binding site" evidence="6">
    <location>
        <position position="28"/>
    </location>
    <ligand>
        <name>FAD</name>
        <dbReference type="ChEBI" id="CHEBI:57692"/>
    </ligand>
</feature>
<evidence type="ECO:0000256" key="2">
    <source>
        <dbReference type="ARBA" id="ARBA00006105"/>
    </source>
</evidence>
<dbReference type="Gene3D" id="3.40.50.80">
    <property type="entry name" value="Nucleotide-binding domain of ferredoxin-NADP reductase (FNR) module"/>
    <property type="match status" value="1"/>
</dbReference>
<keyword evidence="5" id="KW-0560">Oxidoreductase</keyword>
<dbReference type="Pfam" id="PF00175">
    <property type="entry name" value="NAD_binding_1"/>
    <property type="match status" value="1"/>
</dbReference>
<keyword evidence="3 6" id="KW-0285">Flavoprotein</keyword>
<keyword evidence="4 6" id="KW-0274">FAD</keyword>
<reference evidence="9" key="1">
    <citation type="journal article" date="2013" name="Ind. Biotechnol.">
        <title>Comparative genomics analysis of Trichoderma reesei strains.</title>
        <authorList>
            <person name="Koike H."/>
            <person name="Aerts A."/>
            <person name="LaButti K."/>
            <person name="Grigoriev I.V."/>
            <person name="Baker S.E."/>
        </authorList>
    </citation>
    <scope>NUCLEOTIDE SEQUENCE [LARGE SCALE GENOMIC DNA]</scope>
    <source>
        <strain evidence="9">ATCC 56765 / BCRC 32924 / NRRL 11460 / Rut C-30</strain>
    </source>
</reference>
<dbReference type="PRINTS" id="PR00406">
    <property type="entry name" value="CYTB5RDTASE"/>
</dbReference>
<evidence type="ECO:0000256" key="6">
    <source>
        <dbReference type="PIRSR" id="PIRSR601834-1"/>
    </source>
</evidence>
<feature type="domain" description="Oxidoreductase FAD/NAD(P)-binding" evidence="7">
    <location>
        <begin position="21"/>
        <end position="82"/>
    </location>
</feature>
<comment type="similarity">
    <text evidence="2">Belongs to the flavoprotein pyridine nucleotide cytochrome reductase family.</text>
</comment>
<organism evidence="8 9">
    <name type="scientific">Hypocrea jecorina (strain ATCC 56765 / BCRC 32924 / NRRL 11460 / Rut C-30)</name>
    <name type="common">Trichoderma reesei</name>
    <dbReference type="NCBI Taxonomy" id="1344414"/>
    <lineage>
        <taxon>Eukaryota</taxon>
        <taxon>Fungi</taxon>
        <taxon>Dikarya</taxon>
        <taxon>Ascomycota</taxon>
        <taxon>Pezizomycotina</taxon>
        <taxon>Sordariomycetes</taxon>
        <taxon>Hypocreomycetidae</taxon>
        <taxon>Hypocreales</taxon>
        <taxon>Hypocreaceae</taxon>
        <taxon>Trichoderma</taxon>
    </lineage>
</organism>
<evidence type="ECO:0000256" key="5">
    <source>
        <dbReference type="ARBA" id="ARBA00023002"/>
    </source>
</evidence>
<dbReference type="GO" id="GO:0005783">
    <property type="term" value="C:endoplasmic reticulum"/>
    <property type="evidence" value="ECO:0007669"/>
    <property type="project" value="TreeGrafter"/>
</dbReference>
<evidence type="ECO:0000256" key="4">
    <source>
        <dbReference type="ARBA" id="ARBA00022827"/>
    </source>
</evidence>
<accession>A0A024RVN2</accession>